<proteinExistence type="predicted"/>
<dbReference type="EMBL" id="LR798287">
    <property type="protein sequence ID" value="CAB5221259.1"/>
    <property type="molecule type" value="Genomic_DNA"/>
</dbReference>
<organism evidence="1">
    <name type="scientific">uncultured Caudovirales phage</name>
    <dbReference type="NCBI Taxonomy" id="2100421"/>
    <lineage>
        <taxon>Viruses</taxon>
        <taxon>Duplodnaviria</taxon>
        <taxon>Heunggongvirae</taxon>
        <taxon>Uroviricota</taxon>
        <taxon>Caudoviricetes</taxon>
        <taxon>Peduoviridae</taxon>
        <taxon>Maltschvirus</taxon>
        <taxon>Maltschvirus maltsch</taxon>
    </lineage>
</organism>
<protein>
    <submittedName>
        <fullName evidence="1">Uncharacterized protein</fullName>
    </submittedName>
</protein>
<name>A0A6J7WT45_9CAUD</name>
<dbReference type="InterPro" id="IPR011042">
    <property type="entry name" value="6-blade_b-propeller_TolB-like"/>
</dbReference>
<dbReference type="SUPFAM" id="SSF63829">
    <property type="entry name" value="Calcium-dependent phosphotriesterase"/>
    <property type="match status" value="1"/>
</dbReference>
<gene>
    <name evidence="1" type="ORF">UFOVP245_110</name>
</gene>
<accession>A0A6J7WT45</accession>
<dbReference type="Gene3D" id="2.120.10.30">
    <property type="entry name" value="TolB, C-terminal domain"/>
    <property type="match status" value="1"/>
</dbReference>
<evidence type="ECO:0000313" key="1">
    <source>
        <dbReference type="EMBL" id="CAB5221259.1"/>
    </source>
</evidence>
<sequence length="490" mass="52383">MVKLITTSVLSHGLPATYSGGKDAFQTRYGFGRAIDGFTYYTLDMPTVIKPSKDGGFYIGGPYNSIIKYDANCSIKWAANSAPTSMYVNGIAEDSKGNVYCVGSLNYNGLQNDMVIVKYNSVGTQVLRKDLKGAGNDNAHSIAIDSLDNYYVIGSSNTGATNVYCVVSKWSNTDVLTWQRKLTANATYGGSVWGYHTSVNKTFTGNVIISGIYNLPPAGVQSTIYRHFFAYKTGLLGTNQIYSKISDTSRPLIAAAFTDGTSNSYFCYTSNNAGTAGSTPVQSLFVQKDVVDASSDSWNHLYYSSLTNGSYDLWAYSSNCFDLSNNGTFYAVLHHKNTFANGRSLNTVLSINSTGATTTYLGTLRGTNSTNLIFTALALDSTANNLFLTGYIANSVATTPILMKIPTNGTRKGTYKVETANLGVSYGTYENELTRNVTPASGQIFPDTVYTAATLGNAAGTLTVGGDGSITSNAFTSSLVTGVASEIKFI</sequence>
<reference evidence="1" key="1">
    <citation type="submission" date="2020-05" db="EMBL/GenBank/DDBJ databases">
        <authorList>
            <person name="Chiriac C."/>
            <person name="Salcher M."/>
            <person name="Ghai R."/>
            <person name="Kavagutti S V."/>
        </authorList>
    </citation>
    <scope>NUCLEOTIDE SEQUENCE</scope>
</reference>